<evidence type="ECO:0000313" key="2">
    <source>
        <dbReference type="EMBL" id="JAC70356.1"/>
    </source>
</evidence>
<feature type="signal peptide" evidence="1">
    <location>
        <begin position="1"/>
        <end position="17"/>
    </location>
</feature>
<gene>
    <name evidence="2" type="ORF">TSPGSL018_4326</name>
</gene>
<dbReference type="EMBL" id="GBEZ01015840">
    <property type="protein sequence ID" value="JAC70356.1"/>
    <property type="molecule type" value="Transcribed_RNA"/>
</dbReference>
<sequence>MPLFFLHFSFCLGPCASQQVPLSSGYAQNISSSLESGIRSQHLILSQVEPGQFTSGSTFLRMY</sequence>
<organism evidence="2">
    <name type="scientific">Tetraselmis sp. GSL018</name>
    <dbReference type="NCBI Taxonomy" id="582737"/>
    <lineage>
        <taxon>Eukaryota</taxon>
        <taxon>Viridiplantae</taxon>
        <taxon>Chlorophyta</taxon>
        <taxon>core chlorophytes</taxon>
        <taxon>Chlorodendrophyceae</taxon>
        <taxon>Chlorodendrales</taxon>
        <taxon>Chlorodendraceae</taxon>
        <taxon>Tetraselmis</taxon>
    </lineage>
</organism>
<protein>
    <submittedName>
        <fullName evidence="2">Uncharacterized protein</fullName>
    </submittedName>
</protein>
<accession>A0A061RIL8</accession>
<feature type="chain" id="PRO_5001610609" evidence="1">
    <location>
        <begin position="18"/>
        <end position="63"/>
    </location>
</feature>
<dbReference type="AlphaFoldDB" id="A0A061RIL8"/>
<reference evidence="2" key="1">
    <citation type="submission" date="2014-05" db="EMBL/GenBank/DDBJ databases">
        <title>The transcriptome of the halophilic microalga Tetraselmis sp. GSL018 isolated from the Great Salt Lake, Utah.</title>
        <authorList>
            <person name="Jinkerson R.E."/>
            <person name="D'Adamo S."/>
            <person name="Posewitz M.C."/>
        </authorList>
    </citation>
    <scope>NUCLEOTIDE SEQUENCE</scope>
    <source>
        <strain evidence="2">GSL018</strain>
    </source>
</reference>
<proteinExistence type="predicted"/>
<keyword evidence="1" id="KW-0732">Signal</keyword>
<evidence type="ECO:0000256" key="1">
    <source>
        <dbReference type="SAM" id="SignalP"/>
    </source>
</evidence>
<name>A0A061RIL8_9CHLO</name>